<evidence type="ECO:0000259" key="2">
    <source>
        <dbReference type="SMART" id="SM00047"/>
    </source>
</evidence>
<protein>
    <submittedName>
        <fullName evidence="3">CHAP domain-containing protein</fullName>
    </submittedName>
</protein>
<dbReference type="InterPro" id="IPR002901">
    <property type="entry name" value="MGlyc_endo_b_GlcNAc-like_dom"/>
</dbReference>
<dbReference type="Pfam" id="PF05257">
    <property type="entry name" value="CHAP"/>
    <property type="match status" value="1"/>
</dbReference>
<evidence type="ECO:0000313" key="3">
    <source>
        <dbReference type="EMBL" id="MBG9977215.1"/>
    </source>
</evidence>
<organism evidence="3 4">
    <name type="scientific">Ruoffia tabacinasalis</name>
    <dbReference type="NCBI Taxonomy" id="87458"/>
    <lineage>
        <taxon>Bacteria</taxon>
        <taxon>Bacillati</taxon>
        <taxon>Bacillota</taxon>
        <taxon>Bacilli</taxon>
        <taxon>Lactobacillales</taxon>
        <taxon>Aerococcaceae</taxon>
        <taxon>Ruoffia</taxon>
    </lineage>
</organism>
<proteinExistence type="inferred from homology"/>
<comment type="caution">
    <text evidence="3">The sequence shown here is derived from an EMBL/GenBank/DDBJ whole genome shotgun (WGS) entry which is preliminary data.</text>
</comment>
<evidence type="ECO:0000313" key="4">
    <source>
        <dbReference type="Proteomes" id="UP000823401"/>
    </source>
</evidence>
<dbReference type="RefSeq" id="WP_197103067.1">
    <property type="nucleotide sequence ID" value="NZ_JACCEL010000001.1"/>
</dbReference>
<dbReference type="EMBL" id="JACCEL010000001">
    <property type="protein sequence ID" value="MBG9977215.1"/>
    <property type="molecule type" value="Genomic_DNA"/>
</dbReference>
<dbReference type="Pfam" id="PF01832">
    <property type="entry name" value="Glucosaminidase"/>
    <property type="match status" value="1"/>
</dbReference>
<dbReference type="SUPFAM" id="SSF54001">
    <property type="entry name" value="Cysteine proteinases"/>
    <property type="match status" value="1"/>
</dbReference>
<dbReference type="Gene3D" id="1.10.530.10">
    <property type="match status" value="1"/>
</dbReference>
<reference evidence="3 4" key="1">
    <citation type="submission" date="2020-07" db="EMBL/GenBank/DDBJ databases">
        <title>Facklamia lactis sp. nov., isolated from raw milk.</title>
        <authorList>
            <person name="Doll E.V."/>
            <person name="Huptas C."/>
            <person name="Staib L."/>
            <person name="Wenning M."/>
            <person name="Scherer S."/>
        </authorList>
    </citation>
    <scope>NUCLEOTIDE SEQUENCE [LARGE SCALE GENOMIC DNA]</scope>
    <source>
        <strain evidence="3 4">DSM 104272</strain>
    </source>
</reference>
<comment type="similarity">
    <text evidence="1">Belongs to the glycosyl hydrolase 73 family.</text>
</comment>
<dbReference type="Proteomes" id="UP000823401">
    <property type="component" value="Unassembled WGS sequence"/>
</dbReference>
<gene>
    <name evidence="3" type="ORF">HYQ42_00325</name>
</gene>
<dbReference type="InterPro" id="IPR038765">
    <property type="entry name" value="Papain-like_cys_pep_sf"/>
</dbReference>
<evidence type="ECO:0000256" key="1">
    <source>
        <dbReference type="ARBA" id="ARBA00010266"/>
    </source>
</evidence>
<feature type="domain" description="Mannosyl-glycoprotein endo-beta-N-acetylglucosamidase-like" evidence="2">
    <location>
        <begin position="2"/>
        <end position="139"/>
    </location>
</feature>
<dbReference type="InterPro" id="IPR007921">
    <property type="entry name" value="CHAP_dom"/>
</dbReference>
<dbReference type="Gene3D" id="3.90.1720.10">
    <property type="entry name" value="endopeptidase domain like (from Nostoc punctiforme)"/>
    <property type="match status" value="1"/>
</dbReference>
<sequence>MELNYNGVTLPSDMIGYLVKVAKSLNVPPSYLITKLHFEGIWGKSEVARENNNWSGMTWTGDPNRPSGIVVSKGSARPKNEGGHYMRYKSVDEFLTDWTYLIRRGGIYKVADSATFDEAVKGMFKVGGAKYDYAASGFDHYSKGMKARRQAINRANNGALDKLDNAKGLIKGVSKTVTVTAKQVLDVARGLIGATKYGATHKKLINDYNKVTPRPVSYAVKYDDDWCDAFVTVVADRAGATSLIGRECGVERHKSIFKQKNIWLGLVKPQAGDIVIWRWDGNRNGFANHIGFVESVSGNTITTIEGNTFKGGVSQVGRNTYAWNAQSIQGYARPKYGTTKVTPEATAKNENKVSKHFVVTIDNLRAFQEPTATSKLVENIKRDYVKNIDVTVESEGYLWGGWISSADGKRRYTTLQTLDGKRKFVDLKDGTISHGGETYTEYLALQEKVSDDQPVGGDTPKVGKGQVEIDGTVYDVELKETK</sequence>
<name>A0ABS0LHZ2_9LACT</name>
<keyword evidence="4" id="KW-1185">Reference proteome</keyword>
<dbReference type="SMART" id="SM00047">
    <property type="entry name" value="LYZ2"/>
    <property type="match status" value="1"/>
</dbReference>
<accession>A0ABS0LHZ2</accession>